<proteinExistence type="predicted"/>
<gene>
    <name evidence="2" type="ORF">ERICIII_03269</name>
</gene>
<sequence length="564" mass="64776">MACIFDLPEMAVIQPKNGQPGFYLEKMFQQNDGFLTQKEEEPERKEGLWPAPLVENSEATDETLPPGSIVVGGSSPVNQPEKTGLCSSQELHADRISRDETNESKCTTAKNTIWIPEHLKQQQIQGFASARLVDLSDKFGAKTFGDWNEGRLLQLYEEKPKLLHDILVHLWFFGFQFKGKLGRFLKLQHEHGGKQIGRLQEDIMLNEILAPNVCLLLQRFGITVSAQLSSIPISSLAWLLRGRHEETVARLKNIEQKEKKTEVSSSSVSTEMVFRMNGQQIILPSHLCDTPIGELPFQGCNVLLNGIKKEWNISYLGELPGDLFLLRSRIKGVGPTAIAKFFTQLKKLVGMNGDYPGCKQTSMIYMSGSMAQVRETGRINWQEEEFVLTENEYHFSLDETIFTGMPRLILELHYSGIKTVGQLPYQFEKLLTYDGVGRTAVQKFYMQLCKLLIQYRQQLEDEAAWQQMNHEERMTQAIGQTIQDWQAWLQGMMKSYIRERNQPVSIEELKEEFVTRRGWKSFTVDYNLTTDSDFVRVDFGVIGLRDFYMLQEVDLQQLYDQLRN</sequence>
<evidence type="ECO:0000313" key="3">
    <source>
        <dbReference type="Proteomes" id="UP000239833"/>
    </source>
</evidence>
<evidence type="ECO:0000256" key="1">
    <source>
        <dbReference type="SAM" id="MobiDB-lite"/>
    </source>
</evidence>
<name>A0A2L1U366_9BACL</name>
<feature type="compositionally biased region" description="Polar residues" evidence="1">
    <location>
        <begin position="75"/>
        <end position="88"/>
    </location>
</feature>
<dbReference type="AlphaFoldDB" id="A0A2L1U366"/>
<reference evidence="3" key="1">
    <citation type="submission" date="2017-02" db="EMBL/GenBank/DDBJ databases">
        <title>Delineation of Paenibacillus larvae strains originating from foulbrood outbreaks.</title>
        <authorList>
            <person name="Beims H."/>
            <person name="Bunk B."/>
            <person name="Sproeer C."/>
            <person name="Mohr K.I."/>
            <person name="Pradella S."/>
            <person name="Guenther G."/>
            <person name="Rohde M."/>
            <person name="von der Ohe W."/>
            <person name="Steinert M."/>
        </authorList>
    </citation>
    <scope>NUCLEOTIDE SEQUENCE [LARGE SCALE GENOMIC DNA]</scope>
    <source>
        <strain evidence="3">Eric_III</strain>
    </source>
</reference>
<evidence type="ECO:0000313" key="2">
    <source>
        <dbReference type="EMBL" id="AVF27387.1"/>
    </source>
</evidence>
<organism evidence="2 3">
    <name type="scientific">Paenibacillus larvae subsp. larvae</name>
    <dbReference type="NCBI Taxonomy" id="147375"/>
    <lineage>
        <taxon>Bacteria</taxon>
        <taxon>Bacillati</taxon>
        <taxon>Bacillota</taxon>
        <taxon>Bacilli</taxon>
        <taxon>Bacillales</taxon>
        <taxon>Paenibacillaceae</taxon>
        <taxon>Paenibacillus</taxon>
    </lineage>
</organism>
<dbReference type="EMBL" id="CP019655">
    <property type="protein sequence ID" value="AVF27387.1"/>
    <property type="molecule type" value="Genomic_DNA"/>
</dbReference>
<dbReference type="Proteomes" id="UP000239833">
    <property type="component" value="Chromosome"/>
</dbReference>
<feature type="region of interest" description="Disordered" evidence="1">
    <location>
        <begin position="56"/>
        <end position="88"/>
    </location>
</feature>
<dbReference type="STRING" id="147375.BXP28_09225"/>
<protein>
    <submittedName>
        <fullName evidence="2">Uncharacterized protein</fullName>
    </submittedName>
</protein>
<accession>A0A2L1U366</accession>